<dbReference type="InterPro" id="IPR036390">
    <property type="entry name" value="WH_DNA-bd_sf"/>
</dbReference>
<dbReference type="InterPro" id="IPR036388">
    <property type="entry name" value="WH-like_DNA-bd_sf"/>
</dbReference>
<dbReference type="Gene3D" id="1.10.10.10">
    <property type="entry name" value="Winged helix-like DNA-binding domain superfamily/Winged helix DNA-binding domain"/>
    <property type="match status" value="1"/>
</dbReference>
<evidence type="ECO:0000313" key="2">
    <source>
        <dbReference type="Proteomes" id="UP000806528"/>
    </source>
</evidence>
<dbReference type="InterPro" id="IPR011991">
    <property type="entry name" value="ArsR-like_HTH"/>
</dbReference>
<protein>
    <submittedName>
        <fullName evidence="1">Winged helix-turn-helix transcriptional regulator</fullName>
    </submittedName>
</protein>
<dbReference type="SUPFAM" id="SSF46785">
    <property type="entry name" value="Winged helix' DNA-binding domain"/>
    <property type="match status" value="1"/>
</dbReference>
<organism evidence="1 2">
    <name type="scientific">Nocardiopsis coralli</name>
    <dbReference type="NCBI Taxonomy" id="2772213"/>
    <lineage>
        <taxon>Bacteria</taxon>
        <taxon>Bacillati</taxon>
        <taxon>Actinomycetota</taxon>
        <taxon>Actinomycetes</taxon>
        <taxon>Streptosporangiales</taxon>
        <taxon>Nocardiopsidaceae</taxon>
        <taxon>Nocardiopsis</taxon>
    </lineage>
</organism>
<sequence>MLELTFTTEEIARTRFAISPLWETVAARMQLSRPSPSPVHRRWAAQVAPRVSGRDPEWPLLAELVPPGARRMPALVCPVPARSMPDLERELEGLRAQTPEFVRTSLDMVPTAQGPEVDRLRDDPVDCLRRLSDELTAYWETAVAPYWPQVLTLLESEVLHRARRLAEGGVGHAFGDLDPGIRWKDVTLHVPSRTADGRRDLDGRGLVLTPTAFEYPGVWHILSPLAPPTVRYPARGLGTLWEGRSAPVPEALTGVLGRTRARLLAELETPAGQGDLVRRTGRSKASVSEGLTALRRAGLVSRHRTGRHVLYTRTGLGEHLVESSGTSDGR</sequence>
<name>A0ABR9P8U7_9ACTN</name>
<proteinExistence type="predicted"/>
<accession>A0ABR9P8U7</accession>
<keyword evidence="2" id="KW-1185">Reference proteome</keyword>
<dbReference type="Proteomes" id="UP000806528">
    <property type="component" value="Unassembled WGS sequence"/>
</dbReference>
<reference evidence="1 2" key="1">
    <citation type="submission" date="2020-09" db="EMBL/GenBank/DDBJ databases">
        <title>Diversity and distribution of actinomycetes associated with coral in the coast of Hainan.</title>
        <authorList>
            <person name="Li F."/>
        </authorList>
    </citation>
    <scope>NUCLEOTIDE SEQUENCE [LARGE SCALE GENOMIC DNA]</scope>
    <source>
        <strain evidence="1 2">HNM0947</strain>
    </source>
</reference>
<dbReference type="EMBL" id="JADBGI010000014">
    <property type="protein sequence ID" value="MBE3000265.1"/>
    <property type="molecule type" value="Genomic_DNA"/>
</dbReference>
<dbReference type="RefSeq" id="WP_193122886.1">
    <property type="nucleotide sequence ID" value="NZ_JADBGI010000014.1"/>
</dbReference>
<dbReference type="CDD" id="cd00090">
    <property type="entry name" value="HTH_ARSR"/>
    <property type="match status" value="1"/>
</dbReference>
<comment type="caution">
    <text evidence="1">The sequence shown here is derived from an EMBL/GenBank/DDBJ whole genome shotgun (WGS) entry which is preliminary data.</text>
</comment>
<gene>
    <name evidence="1" type="ORF">IDM40_16385</name>
</gene>
<evidence type="ECO:0000313" key="1">
    <source>
        <dbReference type="EMBL" id="MBE3000265.1"/>
    </source>
</evidence>